<gene>
    <name evidence="1" type="ordered locus">SGRA_2297</name>
</gene>
<name>H6L442_SAPGL</name>
<dbReference type="KEGG" id="sgn:SGRA_2297"/>
<dbReference type="EMBL" id="CP002831">
    <property type="protein sequence ID" value="AFC25026.1"/>
    <property type="molecule type" value="Genomic_DNA"/>
</dbReference>
<dbReference type="Gene3D" id="3.10.450.360">
    <property type="match status" value="1"/>
</dbReference>
<dbReference type="HOGENOM" id="CLU_1936646_0_0_10"/>
<sequence>MQDFFVPNDILRVFRGLYPNVDLCQVEWSWEVPGKIYEADFELNGHEYEVEITVTGHHLLTEIEGPEAPKSVRDVLAELYPDHSVDACTWVHYSNGDLSFEFELTSAKDGREFEVHLREDGQFLLEGIDL</sequence>
<accession>H6L442</accession>
<evidence type="ECO:0000313" key="1">
    <source>
        <dbReference type="EMBL" id="AFC25026.1"/>
    </source>
</evidence>
<organism evidence="1 2">
    <name type="scientific">Saprospira grandis (strain Lewin)</name>
    <dbReference type="NCBI Taxonomy" id="984262"/>
    <lineage>
        <taxon>Bacteria</taxon>
        <taxon>Pseudomonadati</taxon>
        <taxon>Bacteroidota</taxon>
        <taxon>Saprospiria</taxon>
        <taxon>Saprospirales</taxon>
        <taxon>Saprospiraceae</taxon>
        <taxon>Saprospira</taxon>
    </lineage>
</organism>
<dbReference type="STRING" id="984262.SGRA_2297"/>
<evidence type="ECO:0000313" key="2">
    <source>
        <dbReference type="Proteomes" id="UP000007519"/>
    </source>
</evidence>
<dbReference type="OrthoDB" id="1492244at2"/>
<dbReference type="Proteomes" id="UP000007519">
    <property type="component" value="Chromosome"/>
</dbReference>
<proteinExistence type="predicted"/>
<reference evidence="1 2" key="1">
    <citation type="journal article" date="2012" name="Stand. Genomic Sci.">
        <title>Complete genome sequencing and analysis of Saprospira grandis str. Lewin, a predatory marine bacterium.</title>
        <authorList>
            <person name="Saw J.H."/>
            <person name="Yuryev A."/>
            <person name="Kanbe M."/>
            <person name="Hou S."/>
            <person name="Young A.G."/>
            <person name="Aizawa S."/>
            <person name="Alam M."/>
        </authorList>
    </citation>
    <scope>NUCLEOTIDE SEQUENCE [LARGE SCALE GENOMIC DNA]</scope>
    <source>
        <strain evidence="1 2">Lewin</strain>
    </source>
</reference>
<dbReference type="SUPFAM" id="SSF160574">
    <property type="entry name" value="BT0923-like"/>
    <property type="match status" value="1"/>
</dbReference>
<dbReference type="RefSeq" id="WP_015692641.1">
    <property type="nucleotide sequence ID" value="NC_016940.1"/>
</dbReference>
<protein>
    <submittedName>
        <fullName evidence="1">Uncharacterized protein</fullName>
    </submittedName>
</protein>
<keyword evidence="2" id="KW-1185">Reference proteome</keyword>
<dbReference type="AlphaFoldDB" id="H6L442"/>